<proteinExistence type="predicted"/>
<evidence type="ECO:0000256" key="4">
    <source>
        <dbReference type="ARBA" id="ARBA00023242"/>
    </source>
</evidence>
<dbReference type="PANTHER" id="PTHR31744">
    <property type="entry name" value="PROTEIN CUP-SHAPED COTYLEDON 2-RELATED"/>
    <property type="match status" value="1"/>
</dbReference>
<keyword evidence="1" id="KW-0805">Transcription regulation</keyword>
<evidence type="ECO:0000313" key="6">
    <source>
        <dbReference type="EMBL" id="ONK55677.1"/>
    </source>
</evidence>
<feature type="domain" description="NAC" evidence="5">
    <location>
        <begin position="1"/>
        <end position="152"/>
    </location>
</feature>
<evidence type="ECO:0000256" key="3">
    <source>
        <dbReference type="ARBA" id="ARBA00023163"/>
    </source>
</evidence>
<dbReference type="SUPFAM" id="SSF101941">
    <property type="entry name" value="NAC domain"/>
    <property type="match status" value="2"/>
</dbReference>
<organism evidence="6 7">
    <name type="scientific">Asparagus officinalis</name>
    <name type="common">Garden asparagus</name>
    <dbReference type="NCBI Taxonomy" id="4686"/>
    <lineage>
        <taxon>Eukaryota</taxon>
        <taxon>Viridiplantae</taxon>
        <taxon>Streptophyta</taxon>
        <taxon>Embryophyta</taxon>
        <taxon>Tracheophyta</taxon>
        <taxon>Spermatophyta</taxon>
        <taxon>Magnoliopsida</taxon>
        <taxon>Liliopsida</taxon>
        <taxon>Asparagales</taxon>
        <taxon>Asparagaceae</taxon>
        <taxon>Asparagoideae</taxon>
        <taxon>Asparagus</taxon>
    </lineage>
</organism>
<dbReference type="GO" id="GO:0006355">
    <property type="term" value="P:regulation of DNA-templated transcription"/>
    <property type="evidence" value="ECO:0007669"/>
    <property type="project" value="InterPro"/>
</dbReference>
<dbReference type="Proteomes" id="UP000243459">
    <property type="component" value="Unassembled WGS sequence"/>
</dbReference>
<dbReference type="GO" id="GO:0003677">
    <property type="term" value="F:DNA binding"/>
    <property type="evidence" value="ECO:0007669"/>
    <property type="project" value="UniProtKB-KW"/>
</dbReference>
<dbReference type="InterPro" id="IPR036093">
    <property type="entry name" value="NAC_dom_sf"/>
</dbReference>
<keyword evidence="4" id="KW-0539">Nucleus</keyword>
<dbReference type="Gramene" id="ONK55677">
    <property type="protein sequence ID" value="ONK55677"/>
    <property type="gene ID" value="A4U43_UnF300"/>
</dbReference>
<dbReference type="InterPro" id="IPR003441">
    <property type="entry name" value="NAC-dom"/>
</dbReference>
<reference evidence="7" key="1">
    <citation type="journal article" date="2017" name="Nat. Commun.">
        <title>The asparagus genome sheds light on the origin and evolution of a young Y chromosome.</title>
        <authorList>
            <person name="Harkess A."/>
            <person name="Zhou J."/>
            <person name="Xu C."/>
            <person name="Bowers J.E."/>
            <person name="Van der Hulst R."/>
            <person name="Ayyampalayam S."/>
            <person name="Mercati F."/>
            <person name="Riccardi P."/>
            <person name="McKain M.R."/>
            <person name="Kakrana A."/>
            <person name="Tang H."/>
            <person name="Ray J."/>
            <person name="Groenendijk J."/>
            <person name="Arikit S."/>
            <person name="Mathioni S.M."/>
            <person name="Nakano M."/>
            <person name="Shan H."/>
            <person name="Telgmann-Rauber A."/>
            <person name="Kanno A."/>
            <person name="Yue Z."/>
            <person name="Chen H."/>
            <person name="Li W."/>
            <person name="Chen Y."/>
            <person name="Xu X."/>
            <person name="Zhang Y."/>
            <person name="Luo S."/>
            <person name="Chen H."/>
            <person name="Gao J."/>
            <person name="Mao Z."/>
            <person name="Pires J.C."/>
            <person name="Luo M."/>
            <person name="Kudrna D."/>
            <person name="Wing R.A."/>
            <person name="Meyers B.C."/>
            <person name="Yi K."/>
            <person name="Kong H."/>
            <person name="Lavrijsen P."/>
            <person name="Sunseri F."/>
            <person name="Falavigna A."/>
            <person name="Ye Y."/>
            <person name="Leebens-Mack J.H."/>
            <person name="Chen G."/>
        </authorList>
    </citation>
    <scope>NUCLEOTIDE SEQUENCE [LARGE SCALE GENOMIC DNA]</scope>
    <source>
        <strain evidence="7">cv. DH0086</strain>
    </source>
</reference>
<keyword evidence="3" id="KW-0804">Transcription</keyword>
<evidence type="ECO:0000256" key="1">
    <source>
        <dbReference type="ARBA" id="ARBA00023015"/>
    </source>
</evidence>
<dbReference type="Pfam" id="PF02365">
    <property type="entry name" value="NAM"/>
    <property type="match status" value="1"/>
</dbReference>
<dbReference type="Gene3D" id="2.170.150.80">
    <property type="entry name" value="NAC domain"/>
    <property type="match status" value="1"/>
</dbReference>
<evidence type="ECO:0000259" key="5">
    <source>
        <dbReference type="PROSITE" id="PS51005"/>
    </source>
</evidence>
<name>A0A1R3L7S9_ASPOF</name>
<dbReference type="AlphaFoldDB" id="A0A1R3L7S9"/>
<protein>
    <recommendedName>
        <fullName evidence="5">NAC domain-containing protein</fullName>
    </recommendedName>
</protein>
<accession>A0A1R3L7S9</accession>
<dbReference type="PROSITE" id="PS51005">
    <property type="entry name" value="NAC"/>
    <property type="match status" value="1"/>
</dbReference>
<dbReference type="EMBL" id="KV863318">
    <property type="protein sequence ID" value="ONK55677.1"/>
    <property type="molecule type" value="Genomic_DNA"/>
</dbReference>
<keyword evidence="2" id="KW-0238">DNA-binding</keyword>
<evidence type="ECO:0000313" key="7">
    <source>
        <dbReference type="Proteomes" id="UP000243459"/>
    </source>
</evidence>
<keyword evidence="7" id="KW-1185">Reference proteome</keyword>
<evidence type="ECO:0000256" key="2">
    <source>
        <dbReference type="ARBA" id="ARBA00023125"/>
    </source>
</evidence>
<dbReference type="PANTHER" id="PTHR31744:SF221">
    <property type="entry name" value="NAC DOMAIN-CONTAINING PROTEIN 43-LIKE"/>
    <property type="match status" value="1"/>
</dbReference>
<sequence length="249" mass="28415">MDLRFSSETDKCKIGSTPQNDWYFFSHKDKKYLIGTRTNCATATGFWKETNRGSLAGEAHSLKVEEILFQGKSDYQEILVFESSTYGRKRVGTRKTLVFYKGRAPHGQKSDWIMHEYRLDESNSPSYVQVANTMGEANNQEDGWVVCRVFKKKNLLHKSSDSPNNSTPSITVDAKTHFLLHSQSDGALDQILQYMGRSFQLNLKDCLLALQRTLEFEEELAEKFGPWNFASIYTYATSLSASPILLMVF</sequence>
<gene>
    <name evidence="6" type="ORF">A4U43_UnF300</name>
</gene>